<name>A0A423JLQ0_9PSED</name>
<dbReference type="EMBL" id="MOBO01000012">
    <property type="protein sequence ID" value="RON38630.1"/>
    <property type="molecule type" value="Genomic_DNA"/>
</dbReference>
<organism evidence="3 4">
    <name type="scientific">Pseudomonas brassicacearum</name>
    <dbReference type="NCBI Taxonomy" id="930166"/>
    <lineage>
        <taxon>Bacteria</taxon>
        <taxon>Pseudomonadati</taxon>
        <taxon>Pseudomonadota</taxon>
        <taxon>Gammaproteobacteria</taxon>
        <taxon>Pseudomonadales</taxon>
        <taxon>Pseudomonadaceae</taxon>
        <taxon>Pseudomonas</taxon>
    </lineage>
</organism>
<proteinExistence type="predicted"/>
<evidence type="ECO:0000256" key="2">
    <source>
        <dbReference type="SAM" id="Phobius"/>
    </source>
</evidence>
<feature type="transmembrane region" description="Helical" evidence="2">
    <location>
        <begin position="58"/>
        <end position="77"/>
    </location>
</feature>
<feature type="compositionally biased region" description="Polar residues" evidence="1">
    <location>
        <begin position="11"/>
        <end position="20"/>
    </location>
</feature>
<keyword evidence="2" id="KW-1133">Transmembrane helix</keyword>
<feature type="region of interest" description="Disordered" evidence="1">
    <location>
        <begin position="1"/>
        <end position="28"/>
    </location>
</feature>
<dbReference type="Proteomes" id="UP000286351">
    <property type="component" value="Unassembled WGS sequence"/>
</dbReference>
<keyword evidence="2" id="KW-0812">Transmembrane</keyword>
<keyword evidence="2" id="KW-0472">Membrane</keyword>
<reference evidence="3 4" key="1">
    <citation type="submission" date="2016-10" db="EMBL/GenBank/DDBJ databases">
        <title>Comparative genome analysis of multiple Pseudomonas spp. focuses on biocontrol and plant growth promoting traits.</title>
        <authorList>
            <person name="Tao X.-Y."/>
            <person name="Taylor C.G."/>
        </authorList>
    </citation>
    <scope>NUCLEOTIDE SEQUENCE [LARGE SCALE GENOMIC DNA]</scope>
    <source>
        <strain evidence="3 4">38D4</strain>
    </source>
</reference>
<accession>A0A423JLQ0</accession>
<feature type="compositionally biased region" description="Basic and acidic residues" evidence="1">
    <location>
        <begin position="1"/>
        <end position="10"/>
    </location>
</feature>
<gene>
    <name evidence="3" type="ORF">BK664_14975</name>
</gene>
<comment type="caution">
    <text evidence="3">The sequence shown here is derived from an EMBL/GenBank/DDBJ whole genome shotgun (WGS) entry which is preliminary data.</text>
</comment>
<evidence type="ECO:0000256" key="1">
    <source>
        <dbReference type="SAM" id="MobiDB-lite"/>
    </source>
</evidence>
<sequence length="78" mass="9048">MSVLEHEKRQSVTSAAQWTNGEEKPGSLAGLSLLSPIVRKRCLFIRLWGSPLTRILPVFWTIIAWIFQRIVFVRIVWI</sequence>
<evidence type="ECO:0000313" key="4">
    <source>
        <dbReference type="Proteomes" id="UP000286351"/>
    </source>
</evidence>
<evidence type="ECO:0000313" key="3">
    <source>
        <dbReference type="EMBL" id="RON38630.1"/>
    </source>
</evidence>
<dbReference type="AlphaFoldDB" id="A0A423JLQ0"/>
<protein>
    <submittedName>
        <fullName evidence="3">Uncharacterized protein</fullName>
    </submittedName>
</protein>